<keyword evidence="3" id="KW-1185">Reference proteome</keyword>
<evidence type="ECO:0000313" key="3">
    <source>
        <dbReference type="Proteomes" id="UP000280881"/>
    </source>
</evidence>
<evidence type="ECO:0000313" key="2">
    <source>
        <dbReference type="EMBL" id="RKQ63641.1"/>
    </source>
</evidence>
<name>A0A420W8J2_9BACT</name>
<dbReference type="EMBL" id="RBIE01000001">
    <property type="protein sequence ID" value="RKQ63641.1"/>
    <property type="molecule type" value="Genomic_DNA"/>
</dbReference>
<dbReference type="Proteomes" id="UP000280881">
    <property type="component" value="Unassembled WGS sequence"/>
</dbReference>
<sequence>MERVVWWIALTLFILSIALGLFVLAVTVASNPEAAAFVLGLLGFWLFANRLIFGFGQIANLASSFVEGEEVEKEEVAKKVAQSPQEAKLRGLEELSVAALLAIWRSSLEPFKYAYYLGFFLFFLFALMFELNIISSLVIGPVVEALTLGASIPTVLVWGLELLSGYYLSKALEKAVREIEKTEGEKKEEK</sequence>
<protein>
    <submittedName>
        <fullName evidence="2">Uncharacterized protein</fullName>
    </submittedName>
</protein>
<dbReference type="OrthoDB" id="13039at2"/>
<gene>
    <name evidence="2" type="ORF">C7457_0516</name>
</gene>
<proteinExistence type="predicted"/>
<keyword evidence="1" id="KW-0812">Transmembrane</keyword>
<organism evidence="2 3">
    <name type="scientific">Thermovibrio guaymasensis</name>
    <dbReference type="NCBI Taxonomy" id="240167"/>
    <lineage>
        <taxon>Bacteria</taxon>
        <taxon>Pseudomonadati</taxon>
        <taxon>Aquificota</taxon>
        <taxon>Aquificia</taxon>
        <taxon>Desulfurobacteriales</taxon>
        <taxon>Desulfurobacteriaceae</taxon>
        <taxon>Thermovibrio</taxon>
    </lineage>
</organism>
<feature type="transmembrane region" description="Helical" evidence="1">
    <location>
        <begin position="34"/>
        <end position="53"/>
    </location>
</feature>
<reference evidence="2 3" key="1">
    <citation type="submission" date="2018-10" db="EMBL/GenBank/DDBJ databases">
        <title>Genomic Encyclopedia of Type Strains, Phase IV (KMG-IV): sequencing the most valuable type-strain genomes for metagenomic binning, comparative biology and taxonomic classification.</title>
        <authorList>
            <person name="Goeker M."/>
        </authorList>
    </citation>
    <scope>NUCLEOTIDE SEQUENCE [LARGE SCALE GENOMIC DNA]</scope>
    <source>
        <strain evidence="2 3">DSM 15521</strain>
    </source>
</reference>
<dbReference type="RefSeq" id="WP_121169883.1">
    <property type="nucleotide sequence ID" value="NZ_RBIE01000001.1"/>
</dbReference>
<feature type="transmembrane region" description="Helical" evidence="1">
    <location>
        <begin position="7"/>
        <end position="28"/>
    </location>
</feature>
<keyword evidence="1" id="KW-0472">Membrane</keyword>
<accession>A0A420W8J2</accession>
<evidence type="ECO:0000256" key="1">
    <source>
        <dbReference type="SAM" id="Phobius"/>
    </source>
</evidence>
<comment type="caution">
    <text evidence="2">The sequence shown here is derived from an EMBL/GenBank/DDBJ whole genome shotgun (WGS) entry which is preliminary data.</text>
</comment>
<feature type="transmembrane region" description="Helical" evidence="1">
    <location>
        <begin position="113"/>
        <end position="139"/>
    </location>
</feature>
<feature type="transmembrane region" description="Helical" evidence="1">
    <location>
        <begin position="145"/>
        <end position="168"/>
    </location>
</feature>
<dbReference type="AlphaFoldDB" id="A0A420W8J2"/>
<keyword evidence="1" id="KW-1133">Transmembrane helix</keyword>